<reference evidence="2 3" key="1">
    <citation type="journal article" date="2012" name="J. Bacteriol.">
        <title>Genome Sequence of Fibrella aestuarina BUZ 2T, a Filamentous Marine Bacterium.</title>
        <authorList>
            <person name="Filippini M."/>
            <person name="Qi W."/>
            <person name="Blom J."/>
            <person name="Goesmann A."/>
            <person name="Smits T.H."/>
            <person name="Bagheri H.C."/>
        </authorList>
    </citation>
    <scope>NUCLEOTIDE SEQUENCE [LARGE SCALE GENOMIC DNA]</scope>
    <source>
        <strain evidence="3">BUZ 2T</strain>
        <plasmid evidence="2 3">pFAES01</plasmid>
    </source>
</reference>
<evidence type="ECO:0000256" key="1">
    <source>
        <dbReference type="SAM" id="Coils"/>
    </source>
</evidence>
<dbReference type="eggNOG" id="COG2963">
    <property type="taxonomic scope" value="Bacteria"/>
</dbReference>
<keyword evidence="3" id="KW-1185">Reference proteome</keyword>
<dbReference type="SUPFAM" id="SSF46689">
    <property type="entry name" value="Homeodomain-like"/>
    <property type="match status" value="1"/>
</dbReference>
<gene>
    <name evidence="2" type="ORF">FAES_pFAES01009</name>
</gene>
<dbReference type="EMBL" id="HE796684">
    <property type="protein sequence ID" value="CCH03503.1"/>
    <property type="molecule type" value="Genomic_DNA"/>
</dbReference>
<dbReference type="PANTHER" id="PTHR33215:SF13">
    <property type="entry name" value="PROTEIN DISTAL ANTENNA"/>
    <property type="match status" value="1"/>
</dbReference>
<dbReference type="GO" id="GO:0004803">
    <property type="term" value="F:transposase activity"/>
    <property type="evidence" value="ECO:0007669"/>
    <property type="project" value="InterPro"/>
</dbReference>
<evidence type="ECO:0008006" key="4">
    <source>
        <dbReference type="Google" id="ProtNLM"/>
    </source>
</evidence>
<dbReference type="InterPro" id="IPR009057">
    <property type="entry name" value="Homeodomain-like_sf"/>
</dbReference>
<proteinExistence type="predicted"/>
<evidence type="ECO:0000313" key="3">
    <source>
        <dbReference type="Proteomes" id="UP000011058"/>
    </source>
</evidence>
<evidence type="ECO:0000313" key="2">
    <source>
        <dbReference type="EMBL" id="CCH03503.1"/>
    </source>
</evidence>
<dbReference type="InterPro" id="IPR002514">
    <property type="entry name" value="Transposase_8"/>
</dbReference>
<accession>I0KHA0</accession>
<keyword evidence="1" id="KW-0175">Coiled coil</keyword>
<dbReference type="HOGENOM" id="CLU_027402_33_0_10"/>
<dbReference type="Gene3D" id="1.10.10.60">
    <property type="entry name" value="Homeodomain-like"/>
    <property type="match status" value="1"/>
</dbReference>
<dbReference type="PANTHER" id="PTHR33215">
    <property type="entry name" value="PROTEIN DISTAL ANTENNA"/>
    <property type="match status" value="1"/>
</dbReference>
<dbReference type="Proteomes" id="UP000011058">
    <property type="component" value="Plasmid pFAES01"/>
</dbReference>
<dbReference type="GO" id="GO:0006313">
    <property type="term" value="P:DNA transposition"/>
    <property type="evidence" value="ECO:0007669"/>
    <property type="project" value="InterPro"/>
</dbReference>
<geneLocation type="plasmid" evidence="2 3">
    <name>pFAES01</name>
</geneLocation>
<dbReference type="RefSeq" id="WP_015056683.1">
    <property type="nucleotide sequence ID" value="NC_019012.1"/>
</dbReference>
<protein>
    <recommendedName>
        <fullName evidence="4">Transposase IS3/IS911 family protein</fullName>
    </recommendedName>
</protein>
<dbReference type="InterPro" id="IPR051839">
    <property type="entry name" value="RD_transcriptional_regulator"/>
</dbReference>
<dbReference type="AlphaFoldDB" id="I0KHA0"/>
<sequence length="95" mass="10932">MSKKQTSAAPRRHYDDQFKADAVQLLENGQRSVPDVAKSLGVSANMLYRWRDLAKADKGQVTNQAELVQLREQLRRTEQERDILKKALSIFSRMT</sequence>
<keyword evidence="2" id="KW-0614">Plasmid</keyword>
<feature type="coiled-coil region" evidence="1">
    <location>
        <begin position="60"/>
        <end position="87"/>
    </location>
</feature>
<dbReference type="GO" id="GO:0003677">
    <property type="term" value="F:DNA binding"/>
    <property type="evidence" value="ECO:0007669"/>
    <property type="project" value="InterPro"/>
</dbReference>
<dbReference type="KEGG" id="fae:FAES_pFAES01009"/>
<dbReference type="Pfam" id="PF01527">
    <property type="entry name" value="HTH_Tnp_1"/>
    <property type="match status" value="1"/>
</dbReference>
<organism evidence="2 3">
    <name type="scientific">Fibrella aestuarina BUZ 2</name>
    <dbReference type="NCBI Taxonomy" id="1166018"/>
    <lineage>
        <taxon>Bacteria</taxon>
        <taxon>Pseudomonadati</taxon>
        <taxon>Bacteroidota</taxon>
        <taxon>Cytophagia</taxon>
        <taxon>Cytophagales</taxon>
        <taxon>Spirosomataceae</taxon>
        <taxon>Fibrella</taxon>
    </lineage>
</organism>
<dbReference type="OrthoDB" id="884299at2"/>
<name>I0KHA0_9BACT</name>